<accession>A0AAE0QKM2</accession>
<keyword evidence="4" id="KW-0119">Carbohydrate metabolism</keyword>
<evidence type="ECO:0000256" key="4">
    <source>
        <dbReference type="ARBA" id="ARBA00023277"/>
    </source>
</evidence>
<dbReference type="InterPro" id="IPR043128">
    <property type="entry name" value="Rev_trsase/Diguanyl_cyclase"/>
</dbReference>
<reference evidence="7" key="1">
    <citation type="submission" date="2023-06" db="EMBL/GenBank/DDBJ databases">
        <title>Male Hemibagrus guttatus genome.</title>
        <authorList>
            <person name="Bian C."/>
        </authorList>
    </citation>
    <scope>NUCLEOTIDE SEQUENCE</scope>
    <source>
        <strain evidence="7">Male_cb2023</strain>
        <tissue evidence="7">Muscle</tissue>
    </source>
</reference>
<evidence type="ECO:0000313" key="8">
    <source>
        <dbReference type="Proteomes" id="UP001274896"/>
    </source>
</evidence>
<feature type="domain" description="CBM21" evidence="6">
    <location>
        <begin position="355"/>
        <end position="463"/>
    </location>
</feature>
<proteinExistence type="inferred from homology"/>
<dbReference type="PROSITE" id="PS51159">
    <property type="entry name" value="CBM21"/>
    <property type="match status" value="1"/>
</dbReference>
<dbReference type="GO" id="GO:0000164">
    <property type="term" value="C:protein phosphatase type 1 complex"/>
    <property type="evidence" value="ECO:0007669"/>
    <property type="project" value="TreeGrafter"/>
</dbReference>
<name>A0AAE0QKM2_9TELE</name>
<gene>
    <name evidence="7" type="ORF">QTP70_015734</name>
</gene>
<dbReference type="EMBL" id="JAUCMX010000014">
    <property type="protein sequence ID" value="KAK3523904.1"/>
    <property type="molecule type" value="Genomic_DNA"/>
</dbReference>
<dbReference type="GO" id="GO:0005977">
    <property type="term" value="P:glycogen metabolic process"/>
    <property type="evidence" value="ECO:0007669"/>
    <property type="project" value="UniProtKB-KW"/>
</dbReference>
<evidence type="ECO:0000256" key="1">
    <source>
        <dbReference type="ARBA" id="ARBA00010879"/>
    </source>
</evidence>
<evidence type="ECO:0000313" key="7">
    <source>
        <dbReference type="EMBL" id="KAK3523904.1"/>
    </source>
</evidence>
<organism evidence="7 8">
    <name type="scientific">Hemibagrus guttatus</name>
    <dbReference type="NCBI Taxonomy" id="175788"/>
    <lineage>
        <taxon>Eukaryota</taxon>
        <taxon>Metazoa</taxon>
        <taxon>Chordata</taxon>
        <taxon>Craniata</taxon>
        <taxon>Vertebrata</taxon>
        <taxon>Euteleostomi</taxon>
        <taxon>Actinopterygii</taxon>
        <taxon>Neopterygii</taxon>
        <taxon>Teleostei</taxon>
        <taxon>Ostariophysi</taxon>
        <taxon>Siluriformes</taxon>
        <taxon>Bagridae</taxon>
        <taxon>Hemibagrus</taxon>
    </lineage>
</organism>
<dbReference type="InterPro" id="IPR038175">
    <property type="entry name" value="CBM21_dom_sf"/>
</dbReference>
<keyword evidence="3" id="KW-0321">Glycogen metabolism</keyword>
<dbReference type="SUPFAM" id="SSF56672">
    <property type="entry name" value="DNA/RNA polymerases"/>
    <property type="match status" value="1"/>
</dbReference>
<dbReference type="InterPro" id="IPR043502">
    <property type="entry name" value="DNA/RNA_pol_sf"/>
</dbReference>
<evidence type="ECO:0000259" key="5">
    <source>
        <dbReference type="PROSITE" id="PS50878"/>
    </source>
</evidence>
<dbReference type="PANTHER" id="PTHR12307">
    <property type="entry name" value="PROTEIN PHOSPHATASE 1 REGULATORY SUBUNIT"/>
    <property type="match status" value="1"/>
</dbReference>
<dbReference type="GO" id="GO:0005979">
    <property type="term" value="P:regulation of glycogen biosynthetic process"/>
    <property type="evidence" value="ECO:0007669"/>
    <property type="project" value="TreeGrafter"/>
</dbReference>
<dbReference type="AlphaFoldDB" id="A0AAE0QKM2"/>
<dbReference type="GO" id="GO:0004523">
    <property type="term" value="F:RNA-DNA hybrid ribonuclease activity"/>
    <property type="evidence" value="ECO:0007669"/>
    <property type="project" value="UniProtKB-EC"/>
</dbReference>
<dbReference type="PROSITE" id="PS50878">
    <property type="entry name" value="RT_POL"/>
    <property type="match status" value="1"/>
</dbReference>
<keyword evidence="8" id="KW-1185">Reference proteome</keyword>
<dbReference type="Proteomes" id="UP001274896">
    <property type="component" value="Unassembled WGS sequence"/>
</dbReference>
<protein>
    <recommendedName>
        <fullName evidence="2">ribonuclease H</fullName>
        <ecNumber evidence="2">3.1.26.4</ecNumber>
    </recommendedName>
</protein>
<dbReference type="InterPro" id="IPR050782">
    <property type="entry name" value="PP1_regulatory_subunit_3"/>
</dbReference>
<comment type="similarity">
    <text evidence="1">Belongs to the beta type-B retroviral polymerase family. HERV class-II K(HML-2) pol subfamily.</text>
</comment>
<dbReference type="Pfam" id="PF03370">
    <property type="entry name" value="CBM_21"/>
    <property type="match status" value="1"/>
</dbReference>
<dbReference type="Gene3D" id="3.30.70.270">
    <property type="match status" value="1"/>
</dbReference>
<evidence type="ECO:0000256" key="3">
    <source>
        <dbReference type="ARBA" id="ARBA00022600"/>
    </source>
</evidence>
<evidence type="ECO:0000256" key="2">
    <source>
        <dbReference type="ARBA" id="ARBA00012180"/>
    </source>
</evidence>
<feature type="domain" description="Reverse transcriptase" evidence="5">
    <location>
        <begin position="1"/>
        <end position="218"/>
    </location>
</feature>
<dbReference type="GO" id="GO:2001069">
    <property type="term" value="F:glycogen binding"/>
    <property type="evidence" value="ECO:0007669"/>
    <property type="project" value="TreeGrafter"/>
</dbReference>
<sequence>MKLWERVVEARLRKVVEICEQQYGFMPRKSTTDAIFALRILMEKYRDGQRELHCVFVDLEKAYDRVPREELWYCMRKSGVAEKYVRVVQDMYERSRTVVRCAVGQTEEFNVEVGLHQGSALSPFLFAIVMDQLSEEVRQESPWTMMFADDIVICSESREQVEENLERWRFALERRGMKVSRSKTEYMCVNEREGSGTVRLQGEEVKKVQEFKYLGSTVQSNGECGKEDSSIMPVKLVMPLYLSGDDFQSRMSVNCKMPLRPCLHRRTVTQFSFHAPLQQTESQERKHGKAKKQVSFADHKGLALAVVKIFSEFDDPIDIPLSIQQLFASALDIAEEDDKLVLDFKQPSADYLQFRQRLERDSVCLEHCVLKDRAIAGTIKVKNLSYEKAVKVRVTFDTWKSHTDVDCQYVNDTYLGSEWDTFSFEVNLPALVEPQERVEFAVFYVVDGNTHWDSNQGQNYKITRSVLKKNMSNASNRQQHNSDWDAYFDQFGSPRCSNGIFAEWPSYAGYEDLGPYY</sequence>
<dbReference type="GO" id="GO:0008157">
    <property type="term" value="F:protein phosphatase 1 binding"/>
    <property type="evidence" value="ECO:0007669"/>
    <property type="project" value="TreeGrafter"/>
</dbReference>
<evidence type="ECO:0000259" key="6">
    <source>
        <dbReference type="PROSITE" id="PS51159"/>
    </source>
</evidence>
<dbReference type="CDD" id="cd01650">
    <property type="entry name" value="RT_nLTR_like"/>
    <property type="match status" value="1"/>
</dbReference>
<dbReference type="Gene3D" id="2.60.40.2440">
    <property type="entry name" value="Carbohydrate binding type-21 domain"/>
    <property type="match status" value="1"/>
</dbReference>
<dbReference type="Pfam" id="PF00078">
    <property type="entry name" value="RVT_1"/>
    <property type="match status" value="1"/>
</dbReference>
<dbReference type="InterPro" id="IPR005036">
    <property type="entry name" value="CBM21_dom"/>
</dbReference>
<comment type="caution">
    <text evidence="7">The sequence shown here is derived from an EMBL/GenBank/DDBJ whole genome shotgun (WGS) entry which is preliminary data.</text>
</comment>
<dbReference type="PANTHER" id="PTHR12307:SF13">
    <property type="entry name" value="PROTEIN PHOSPHATASE 1 REGULATORY SUBUNIT 3B"/>
    <property type="match status" value="1"/>
</dbReference>
<dbReference type="EC" id="3.1.26.4" evidence="2"/>
<dbReference type="InterPro" id="IPR000477">
    <property type="entry name" value="RT_dom"/>
</dbReference>
<dbReference type="FunFam" id="2.60.40.2440:FF:000001">
    <property type="entry name" value="Protein phosphatase 1 regulatory subunit 3C"/>
    <property type="match status" value="1"/>
</dbReference>